<dbReference type="GO" id="GO:0016020">
    <property type="term" value="C:membrane"/>
    <property type="evidence" value="ECO:0007669"/>
    <property type="project" value="UniProtKB-SubCell"/>
</dbReference>
<comment type="similarity">
    <text evidence="2">Belongs to the IFI6/IFI27 family.</text>
</comment>
<evidence type="ECO:0000256" key="1">
    <source>
        <dbReference type="ARBA" id="ARBA00004141"/>
    </source>
</evidence>
<dbReference type="Gene3D" id="6.10.110.10">
    <property type="match status" value="1"/>
</dbReference>
<evidence type="ECO:0000256" key="2">
    <source>
        <dbReference type="ARBA" id="ARBA00007262"/>
    </source>
</evidence>
<evidence type="ECO:0000313" key="8">
    <source>
        <dbReference type="Proteomes" id="UP000053477"/>
    </source>
</evidence>
<dbReference type="PANTHER" id="PTHR16932">
    <property type="entry name" value="INTERFERON ALPHA-INDUCIBLE PROTEIN 27"/>
    <property type="match status" value="1"/>
</dbReference>
<feature type="transmembrane region" description="Helical" evidence="6">
    <location>
        <begin position="181"/>
        <end position="203"/>
    </location>
</feature>
<keyword evidence="8" id="KW-1185">Reference proteome</keyword>
<evidence type="ECO:0000256" key="3">
    <source>
        <dbReference type="ARBA" id="ARBA00022692"/>
    </source>
</evidence>
<proteinExistence type="inferred from homology"/>
<keyword evidence="5 6" id="KW-0472">Membrane</keyword>
<evidence type="ECO:0000256" key="6">
    <source>
        <dbReference type="SAM" id="Phobius"/>
    </source>
</evidence>
<dbReference type="OrthoDB" id="3068660at2759"/>
<dbReference type="InterPro" id="IPR009311">
    <property type="entry name" value="IFI6/IFI27-like"/>
</dbReference>
<keyword evidence="3 6" id="KW-0812">Transmembrane</keyword>
<dbReference type="InterPro" id="IPR038213">
    <property type="entry name" value="IFI6/IFI27-like_sf"/>
</dbReference>
<accession>A0A0H2S691</accession>
<sequence>MNKDAMIWESLKDTLQSKDVSEWNKLRKEIQNDPSTWGPLKSNLIIEQDEEKGGREPLLSLKALWDKFKEAVKNTSWTWSTLKEALDKVLTQIGDGSLFEKLKVILEKYRPEIIVVFAAIGVLCFVPMAAIITLNIAGFAITGPVAGSIAAATQSAYGLVEAGSIFALTQSITMSPATIVVVTYGALIGTAVFAVAGALAYTAEEPLSFPWLDGESLQPSLKLFEVPVENVIAKGDE</sequence>
<feature type="transmembrane region" description="Helical" evidence="6">
    <location>
        <begin position="113"/>
        <end position="141"/>
    </location>
</feature>
<evidence type="ECO:0000256" key="4">
    <source>
        <dbReference type="ARBA" id="ARBA00022989"/>
    </source>
</evidence>
<dbReference type="EMBL" id="KQ085884">
    <property type="protein sequence ID" value="KLO19805.1"/>
    <property type="molecule type" value="Genomic_DNA"/>
</dbReference>
<evidence type="ECO:0000256" key="5">
    <source>
        <dbReference type="ARBA" id="ARBA00023136"/>
    </source>
</evidence>
<gene>
    <name evidence="7" type="ORF">SCHPADRAFT_41280</name>
</gene>
<protein>
    <submittedName>
        <fullName evidence="7">Uncharacterized protein</fullName>
    </submittedName>
</protein>
<organism evidence="7 8">
    <name type="scientific">Schizopora paradoxa</name>
    <dbReference type="NCBI Taxonomy" id="27342"/>
    <lineage>
        <taxon>Eukaryota</taxon>
        <taxon>Fungi</taxon>
        <taxon>Dikarya</taxon>
        <taxon>Basidiomycota</taxon>
        <taxon>Agaricomycotina</taxon>
        <taxon>Agaricomycetes</taxon>
        <taxon>Hymenochaetales</taxon>
        <taxon>Schizoporaceae</taxon>
        <taxon>Schizopora</taxon>
    </lineage>
</organism>
<dbReference type="Proteomes" id="UP000053477">
    <property type="component" value="Unassembled WGS sequence"/>
</dbReference>
<feature type="transmembrane region" description="Helical" evidence="6">
    <location>
        <begin position="147"/>
        <end position="169"/>
    </location>
</feature>
<evidence type="ECO:0000313" key="7">
    <source>
        <dbReference type="EMBL" id="KLO19805.1"/>
    </source>
</evidence>
<name>A0A0H2S691_9AGAM</name>
<keyword evidence="4 6" id="KW-1133">Transmembrane helix</keyword>
<reference evidence="7 8" key="1">
    <citation type="submission" date="2015-04" db="EMBL/GenBank/DDBJ databases">
        <title>Complete genome sequence of Schizopora paradoxa KUC8140, a cosmopolitan wood degrader in East Asia.</title>
        <authorList>
            <consortium name="DOE Joint Genome Institute"/>
            <person name="Min B."/>
            <person name="Park H."/>
            <person name="Jang Y."/>
            <person name="Kim J.-J."/>
            <person name="Kim K.H."/>
            <person name="Pangilinan J."/>
            <person name="Lipzen A."/>
            <person name="Riley R."/>
            <person name="Grigoriev I.V."/>
            <person name="Spatafora J.W."/>
            <person name="Choi I.-G."/>
        </authorList>
    </citation>
    <scope>NUCLEOTIDE SEQUENCE [LARGE SCALE GENOMIC DNA]</scope>
    <source>
        <strain evidence="7 8">KUC8140</strain>
    </source>
</reference>
<comment type="subcellular location">
    <subcellularLocation>
        <location evidence="1">Membrane</location>
        <topology evidence="1">Multi-pass membrane protein</topology>
    </subcellularLocation>
</comment>
<dbReference type="InParanoid" id="A0A0H2S691"/>
<dbReference type="AlphaFoldDB" id="A0A0H2S691"/>
<dbReference type="PANTHER" id="PTHR16932:SF18">
    <property type="entry name" value="INTERFERON, ALPHA-INDUCIBLE PROTEIN 27-LIKE 2"/>
    <property type="match status" value="1"/>
</dbReference>